<dbReference type="RefSeq" id="WP_156277657.1">
    <property type="nucleotide sequence ID" value="NZ_BAABGI010000001.1"/>
</dbReference>
<dbReference type="PANTHER" id="PTHR47245:SF1">
    <property type="entry name" value="FOLDASE PROTEIN PRSA"/>
    <property type="match status" value="1"/>
</dbReference>
<accession>A0A7K1LSH7</accession>
<evidence type="ECO:0000256" key="1">
    <source>
        <dbReference type="ARBA" id="ARBA00000971"/>
    </source>
</evidence>
<organism evidence="8 9">
    <name type="scientific">Christiangramia aestuarii</name>
    <dbReference type="NCBI Taxonomy" id="1028746"/>
    <lineage>
        <taxon>Bacteria</taxon>
        <taxon>Pseudomonadati</taxon>
        <taxon>Bacteroidota</taxon>
        <taxon>Flavobacteriia</taxon>
        <taxon>Flavobacteriales</taxon>
        <taxon>Flavobacteriaceae</taxon>
        <taxon>Christiangramia</taxon>
    </lineage>
</organism>
<sequence length="283" mass="32511">MPAIFKKPLFRILLLGSCLAAILLIVFGPKTPGVEDKKVLIGNADVAQLIASWNRTWNRMPTEEELSGLLDNHVREEILYREALNQKFDENNSLIRRGLIVQMNMLAESQAQEKPVSEEAIKAYYDLRKDQYSSSPKYTFTQIYFDNSESEESISKIAQRLNTKNVKPDAEDLPGKKGMLQQRFENADDYNLRRVLGEDFPQKLDGLELNSWEGPISSGYGWHLVYITEKTPPEPLPLEAVRENILTELQYEEAQAAKEQFYTELRQQYDVVYEGIAKDLVND</sequence>
<keyword evidence="4" id="KW-0697">Rotamase</keyword>
<dbReference type="InterPro" id="IPR000297">
    <property type="entry name" value="PPIase_PpiC"/>
</dbReference>
<feature type="domain" description="PpiC" evidence="7">
    <location>
        <begin position="116"/>
        <end position="243"/>
    </location>
</feature>
<comment type="caution">
    <text evidence="8">The sequence shown here is derived from an EMBL/GenBank/DDBJ whole genome shotgun (WGS) entry which is preliminary data.</text>
</comment>
<keyword evidence="6" id="KW-0472">Membrane</keyword>
<dbReference type="InterPro" id="IPR050245">
    <property type="entry name" value="PrsA_foldase"/>
</dbReference>
<evidence type="ECO:0000256" key="6">
    <source>
        <dbReference type="SAM" id="Phobius"/>
    </source>
</evidence>
<evidence type="ECO:0000259" key="7">
    <source>
        <dbReference type="Pfam" id="PF13145"/>
    </source>
</evidence>
<dbReference type="AlphaFoldDB" id="A0A7K1LSH7"/>
<dbReference type="PANTHER" id="PTHR47245">
    <property type="entry name" value="PEPTIDYLPROLYL ISOMERASE"/>
    <property type="match status" value="1"/>
</dbReference>
<dbReference type="Gene3D" id="3.10.50.40">
    <property type="match status" value="1"/>
</dbReference>
<evidence type="ECO:0000256" key="2">
    <source>
        <dbReference type="ARBA" id="ARBA00013194"/>
    </source>
</evidence>
<gene>
    <name evidence="8" type="ORF">FLP08_14075</name>
</gene>
<name>A0A7K1LSH7_9FLAO</name>
<dbReference type="InterPro" id="IPR046357">
    <property type="entry name" value="PPIase_dom_sf"/>
</dbReference>
<dbReference type="GO" id="GO:0003755">
    <property type="term" value="F:peptidyl-prolyl cis-trans isomerase activity"/>
    <property type="evidence" value="ECO:0007669"/>
    <property type="project" value="UniProtKB-KW"/>
</dbReference>
<reference evidence="8 9" key="1">
    <citation type="submission" date="2019-07" db="EMBL/GenBank/DDBJ databases">
        <title>Gramella aestuarii sp. nov., isolated from a tidal flat, and emended description of Gramella echinicola.</title>
        <authorList>
            <person name="Liu L."/>
        </authorList>
    </citation>
    <scope>NUCLEOTIDE SEQUENCE [LARGE SCALE GENOMIC DNA]</scope>
    <source>
        <strain evidence="8 9">BS12</strain>
    </source>
</reference>
<proteinExistence type="predicted"/>
<dbReference type="Proteomes" id="UP000460416">
    <property type="component" value="Unassembled WGS sequence"/>
</dbReference>
<evidence type="ECO:0000256" key="4">
    <source>
        <dbReference type="ARBA" id="ARBA00023110"/>
    </source>
</evidence>
<keyword evidence="5 8" id="KW-0413">Isomerase</keyword>
<protein>
    <recommendedName>
        <fullName evidence="2">peptidylprolyl isomerase</fullName>
        <ecNumber evidence="2">5.2.1.8</ecNumber>
    </recommendedName>
</protein>
<feature type="transmembrane region" description="Helical" evidence="6">
    <location>
        <begin position="12"/>
        <end position="29"/>
    </location>
</feature>
<evidence type="ECO:0000313" key="9">
    <source>
        <dbReference type="Proteomes" id="UP000460416"/>
    </source>
</evidence>
<evidence type="ECO:0000313" key="8">
    <source>
        <dbReference type="EMBL" id="MUP43706.1"/>
    </source>
</evidence>
<dbReference type="EC" id="5.2.1.8" evidence="2"/>
<dbReference type="Gene3D" id="1.10.4030.10">
    <property type="entry name" value="Porin chaperone SurA, peptide-binding domain"/>
    <property type="match status" value="1"/>
</dbReference>
<keyword evidence="6" id="KW-1133">Transmembrane helix</keyword>
<dbReference type="OrthoDB" id="196786at2"/>
<keyword evidence="6" id="KW-0812">Transmembrane</keyword>
<dbReference type="EMBL" id="VJVW01000006">
    <property type="protein sequence ID" value="MUP43706.1"/>
    <property type="molecule type" value="Genomic_DNA"/>
</dbReference>
<comment type="catalytic activity">
    <reaction evidence="1">
        <text>[protein]-peptidylproline (omega=180) = [protein]-peptidylproline (omega=0)</text>
        <dbReference type="Rhea" id="RHEA:16237"/>
        <dbReference type="Rhea" id="RHEA-COMP:10747"/>
        <dbReference type="Rhea" id="RHEA-COMP:10748"/>
        <dbReference type="ChEBI" id="CHEBI:83833"/>
        <dbReference type="ChEBI" id="CHEBI:83834"/>
        <dbReference type="EC" id="5.2.1.8"/>
    </reaction>
</comment>
<keyword evidence="9" id="KW-1185">Reference proteome</keyword>
<evidence type="ECO:0000256" key="3">
    <source>
        <dbReference type="ARBA" id="ARBA00022729"/>
    </source>
</evidence>
<evidence type="ECO:0000256" key="5">
    <source>
        <dbReference type="ARBA" id="ARBA00023235"/>
    </source>
</evidence>
<keyword evidence="3" id="KW-0732">Signal</keyword>
<dbReference type="Pfam" id="PF13145">
    <property type="entry name" value="Rotamase_2"/>
    <property type="match status" value="1"/>
</dbReference>